<dbReference type="AlphaFoldDB" id="D8LTX1"/>
<evidence type="ECO:0000256" key="1">
    <source>
        <dbReference type="SAM" id="MobiDB-lite"/>
    </source>
</evidence>
<sequence length="149" mass="15589">MSSKIAKRMMSRVDEMVSRASSATKRTDLSTSKKKAAKRALLQAPSKRKGSGSTSVATSSSRSVTKKSARNKAGRRTMGLLDKARRELRGKSLVARNVSLLSYSSRGEGRAAGAGADSGAAKVGGGVASKSRKAVEHLLLLDARKAAGR</sequence>
<feature type="compositionally biased region" description="Low complexity" evidence="1">
    <location>
        <begin position="111"/>
        <end position="121"/>
    </location>
</feature>
<name>D8LTX1_ECTSI</name>
<dbReference type="EMBL" id="FN649751">
    <property type="protein sequence ID" value="CBN75361.1"/>
    <property type="molecule type" value="Genomic_DNA"/>
</dbReference>
<feature type="compositionally biased region" description="Low complexity" evidence="1">
    <location>
        <begin position="51"/>
        <end position="63"/>
    </location>
</feature>
<evidence type="ECO:0000313" key="2">
    <source>
        <dbReference type="EMBL" id="CBN75361.1"/>
    </source>
</evidence>
<feature type="region of interest" description="Disordered" evidence="1">
    <location>
        <begin position="1"/>
        <end position="82"/>
    </location>
</feature>
<feature type="compositionally biased region" description="Basic residues" evidence="1">
    <location>
        <begin position="64"/>
        <end position="75"/>
    </location>
</feature>
<feature type="compositionally biased region" description="Basic residues" evidence="1">
    <location>
        <begin position="1"/>
        <end position="10"/>
    </location>
</feature>
<organism evidence="2 3">
    <name type="scientific">Ectocarpus siliculosus</name>
    <name type="common">Brown alga</name>
    <name type="synonym">Conferva siliculosa</name>
    <dbReference type="NCBI Taxonomy" id="2880"/>
    <lineage>
        <taxon>Eukaryota</taxon>
        <taxon>Sar</taxon>
        <taxon>Stramenopiles</taxon>
        <taxon>Ochrophyta</taxon>
        <taxon>PX clade</taxon>
        <taxon>Phaeophyceae</taxon>
        <taxon>Ectocarpales</taxon>
        <taxon>Ectocarpaceae</taxon>
        <taxon>Ectocarpus</taxon>
    </lineage>
</organism>
<dbReference type="Proteomes" id="UP000002630">
    <property type="component" value="Linkage Group LG26"/>
</dbReference>
<proteinExistence type="predicted"/>
<feature type="region of interest" description="Disordered" evidence="1">
    <location>
        <begin position="106"/>
        <end position="128"/>
    </location>
</feature>
<protein>
    <submittedName>
        <fullName evidence="2">Uncharacterized protein</fullName>
    </submittedName>
</protein>
<dbReference type="EMBL" id="FN649138">
    <property type="protein sequence ID" value="CBN75361.1"/>
    <property type="molecule type" value="Genomic_DNA"/>
</dbReference>
<dbReference type="InParanoid" id="D8LTX1"/>
<gene>
    <name evidence="2" type="ORF">Esi_0090_0038</name>
</gene>
<accession>D8LTX1</accession>
<dbReference type="OrthoDB" id="10475261at2759"/>
<keyword evidence="3" id="KW-1185">Reference proteome</keyword>
<reference evidence="2 3" key="1">
    <citation type="journal article" date="2010" name="Nature">
        <title>The Ectocarpus genome and the independent evolution of multicellularity in brown algae.</title>
        <authorList>
            <person name="Cock J.M."/>
            <person name="Sterck L."/>
            <person name="Rouze P."/>
            <person name="Scornet D."/>
            <person name="Allen A.E."/>
            <person name="Amoutzias G."/>
            <person name="Anthouard V."/>
            <person name="Artiguenave F."/>
            <person name="Aury J.M."/>
            <person name="Badger J.H."/>
            <person name="Beszteri B."/>
            <person name="Billiau K."/>
            <person name="Bonnet E."/>
            <person name="Bothwell J.H."/>
            <person name="Bowler C."/>
            <person name="Boyen C."/>
            <person name="Brownlee C."/>
            <person name="Carrano C.J."/>
            <person name="Charrier B."/>
            <person name="Cho G.Y."/>
            <person name="Coelho S.M."/>
            <person name="Collen J."/>
            <person name="Corre E."/>
            <person name="Da Silva C."/>
            <person name="Delage L."/>
            <person name="Delaroque N."/>
            <person name="Dittami S.M."/>
            <person name="Doulbeau S."/>
            <person name="Elias M."/>
            <person name="Farnham G."/>
            <person name="Gachon C.M."/>
            <person name="Gschloessl B."/>
            <person name="Heesch S."/>
            <person name="Jabbari K."/>
            <person name="Jubin C."/>
            <person name="Kawai H."/>
            <person name="Kimura K."/>
            <person name="Kloareg B."/>
            <person name="Kupper F.C."/>
            <person name="Lang D."/>
            <person name="Le Bail A."/>
            <person name="Leblanc C."/>
            <person name="Lerouge P."/>
            <person name="Lohr M."/>
            <person name="Lopez P.J."/>
            <person name="Martens C."/>
            <person name="Maumus F."/>
            <person name="Michel G."/>
            <person name="Miranda-Saavedra D."/>
            <person name="Morales J."/>
            <person name="Moreau H."/>
            <person name="Motomura T."/>
            <person name="Nagasato C."/>
            <person name="Napoli C.A."/>
            <person name="Nelson D.R."/>
            <person name="Nyvall-Collen P."/>
            <person name="Peters A.F."/>
            <person name="Pommier C."/>
            <person name="Potin P."/>
            <person name="Poulain J."/>
            <person name="Quesneville H."/>
            <person name="Read B."/>
            <person name="Rensing S.A."/>
            <person name="Ritter A."/>
            <person name="Rousvoal S."/>
            <person name="Samanta M."/>
            <person name="Samson G."/>
            <person name="Schroeder D.C."/>
            <person name="Segurens B."/>
            <person name="Strittmatter M."/>
            <person name="Tonon T."/>
            <person name="Tregear J.W."/>
            <person name="Valentin K."/>
            <person name="von Dassow P."/>
            <person name="Yamagishi T."/>
            <person name="Van de Peer Y."/>
            <person name="Wincker P."/>
        </authorList>
    </citation>
    <scope>NUCLEOTIDE SEQUENCE [LARGE SCALE GENOMIC DNA]</scope>
    <source>
        <strain evidence="3">Ec32 / CCAP1310/4</strain>
    </source>
</reference>
<evidence type="ECO:0000313" key="3">
    <source>
        <dbReference type="Proteomes" id="UP000002630"/>
    </source>
</evidence>